<dbReference type="Pfam" id="PF24764">
    <property type="entry name" value="rva_4"/>
    <property type="match status" value="1"/>
</dbReference>
<dbReference type="EMBL" id="JAAKFY010000010">
    <property type="protein sequence ID" value="KAF3850673.1"/>
    <property type="molecule type" value="Genomic_DNA"/>
</dbReference>
<organism evidence="2 3">
    <name type="scientific">Dissostichus mawsoni</name>
    <name type="common">Antarctic cod</name>
    <dbReference type="NCBI Taxonomy" id="36200"/>
    <lineage>
        <taxon>Eukaryota</taxon>
        <taxon>Metazoa</taxon>
        <taxon>Chordata</taxon>
        <taxon>Craniata</taxon>
        <taxon>Vertebrata</taxon>
        <taxon>Euteleostomi</taxon>
        <taxon>Actinopterygii</taxon>
        <taxon>Neopterygii</taxon>
        <taxon>Teleostei</taxon>
        <taxon>Neoteleostei</taxon>
        <taxon>Acanthomorphata</taxon>
        <taxon>Eupercaria</taxon>
        <taxon>Perciformes</taxon>
        <taxon>Notothenioidei</taxon>
        <taxon>Nototheniidae</taxon>
        <taxon>Dissostichus</taxon>
    </lineage>
</organism>
<evidence type="ECO:0000259" key="1">
    <source>
        <dbReference type="Pfam" id="PF24764"/>
    </source>
</evidence>
<keyword evidence="3" id="KW-1185">Reference proteome</keyword>
<dbReference type="Proteomes" id="UP000518266">
    <property type="component" value="Unassembled WGS sequence"/>
</dbReference>
<sequence length="275" mass="32139">MTLAINLCQSTPRKKRKEDALLDFVKAEAAREEERFKASNRPMKHRQIDSLTFLKNFSIINCVLFMDVIQLAFGIGKLRGPGQMFGYRTMWLTLKHKHGLHVKRETVMRMLRELNPLGTLSRTRSRFVRRTYHSMGPNYVWHVDRYDKLKMFGIGISGCINGFSRKIMWLKCGPTNKNPEVIKNNFIDCINVLSISDHSDYYTGAKSHMFGSSMSNYEYRTTDEHQCLLRFCFMTVLQADLVEWVHLWNRHRIRPSRLASCPGGIPNELYSLTHR</sequence>
<accession>A0A7J5YNH2</accession>
<feature type="domain" description="Integrase core" evidence="1">
    <location>
        <begin position="132"/>
        <end position="197"/>
    </location>
</feature>
<evidence type="ECO:0000313" key="2">
    <source>
        <dbReference type="EMBL" id="KAF3850673.1"/>
    </source>
</evidence>
<dbReference type="AlphaFoldDB" id="A0A7J5YNH2"/>
<dbReference type="PANTHER" id="PTHR46791">
    <property type="entry name" value="EXPRESSED PROTEIN"/>
    <property type="match status" value="1"/>
</dbReference>
<dbReference type="PANTHER" id="PTHR46791:SF12">
    <property type="match status" value="1"/>
</dbReference>
<gene>
    <name evidence="2" type="ORF">F7725_012445</name>
</gene>
<reference evidence="2 3" key="1">
    <citation type="submission" date="2020-03" db="EMBL/GenBank/DDBJ databases">
        <title>Dissostichus mawsoni Genome sequencing and assembly.</title>
        <authorList>
            <person name="Park H."/>
        </authorList>
    </citation>
    <scope>NUCLEOTIDE SEQUENCE [LARGE SCALE GENOMIC DNA]</scope>
    <source>
        <strain evidence="2">DM0001</strain>
        <tissue evidence="2">Muscle</tissue>
    </source>
</reference>
<dbReference type="OrthoDB" id="3780939at2759"/>
<dbReference type="InterPro" id="IPR058913">
    <property type="entry name" value="Integrase_dom_put"/>
</dbReference>
<protein>
    <recommendedName>
        <fullName evidence="1">Integrase core domain-containing protein</fullName>
    </recommendedName>
</protein>
<comment type="caution">
    <text evidence="2">The sequence shown here is derived from an EMBL/GenBank/DDBJ whole genome shotgun (WGS) entry which is preliminary data.</text>
</comment>
<name>A0A7J5YNH2_DISMA</name>
<proteinExistence type="predicted"/>
<evidence type="ECO:0000313" key="3">
    <source>
        <dbReference type="Proteomes" id="UP000518266"/>
    </source>
</evidence>